<evidence type="ECO:0000313" key="1">
    <source>
        <dbReference type="EMBL" id="KFN92407.1"/>
    </source>
</evidence>
<reference evidence="1 2" key="1">
    <citation type="submission" date="2014-08" db="EMBL/GenBank/DDBJ databases">
        <title>Genome sequence of Tetragenococcus muriaticus.</title>
        <authorList>
            <person name="Chuea-nongthon C."/>
            <person name="Rodtong S."/>
            <person name="Yongsawatdigul J."/>
            <person name="Steele J.L."/>
            <person name="Liu X.-y."/>
            <person name="Speers J."/>
            <person name="Glasner J.D."/>
            <person name="Neeno-Eckwall E.C."/>
        </authorList>
    </citation>
    <scope>NUCLEOTIDE SEQUENCE [LARGE SCALE GENOMIC DNA]</scope>
    <source>
        <strain evidence="1 2">PMC-11-5</strain>
    </source>
</reference>
<comment type="caution">
    <text evidence="1">The sequence shown here is derived from an EMBL/GenBank/DDBJ whole genome shotgun (WGS) entry which is preliminary data.</text>
</comment>
<proteinExistence type="predicted"/>
<protein>
    <submittedName>
        <fullName evidence="1">Uncharacterized protein</fullName>
    </submittedName>
</protein>
<dbReference type="EMBL" id="JPVU01000098">
    <property type="protein sequence ID" value="KFN92407.1"/>
    <property type="molecule type" value="Genomic_DNA"/>
</dbReference>
<evidence type="ECO:0000313" key="2">
    <source>
        <dbReference type="Proteomes" id="UP000029380"/>
    </source>
</evidence>
<dbReference type="PATRIC" id="fig|1302649.3.peg.921"/>
<gene>
    <name evidence="1" type="ORF">TMUPMC115_0919</name>
</gene>
<organism evidence="1 2">
    <name type="scientific">Tetragenococcus muriaticus PMC-11-5</name>
    <dbReference type="NCBI Taxonomy" id="1302649"/>
    <lineage>
        <taxon>Bacteria</taxon>
        <taxon>Bacillati</taxon>
        <taxon>Bacillota</taxon>
        <taxon>Bacilli</taxon>
        <taxon>Lactobacillales</taxon>
        <taxon>Enterococcaceae</taxon>
        <taxon>Tetragenococcus</taxon>
    </lineage>
</organism>
<sequence length="55" mass="6359">MKNKTKRILAFVIALAFVPPLSFYQSLLISYIPLMMLLLDMNNEEVANDKKTITR</sequence>
<dbReference type="Proteomes" id="UP000029380">
    <property type="component" value="Unassembled WGS sequence"/>
</dbReference>
<name>A0A091C8B5_9ENTE</name>
<dbReference type="AlphaFoldDB" id="A0A091C8B5"/>
<accession>A0A091C8B5</accession>
<dbReference type="RefSeq" id="WP_156095899.1">
    <property type="nucleotide sequence ID" value="NZ_JPVU01000098.1"/>
</dbReference>